<sequence length="127" mass="14630">MTKKEKISHALKVEVWNTYIGAEKGIGMCYCCQKKIDSKHFECGHIISEKDNGIANLNNLRPVCDLCNKSMGTKNMNDFRDNLLNSSGKWYEKNIDMGLKLPNRINKDINNANANVNVKWYEREFIV</sequence>
<protein>
    <recommendedName>
        <fullName evidence="1">HNH endonuclease 5 domain-containing protein</fullName>
    </recommendedName>
</protein>
<proteinExistence type="predicted"/>
<name>A0A6C0E974_9ZZZZ</name>
<dbReference type="AlphaFoldDB" id="A0A6C0E974"/>
<dbReference type="CDD" id="cd00085">
    <property type="entry name" value="HNHc"/>
    <property type="match status" value="1"/>
</dbReference>
<dbReference type="InterPro" id="IPR003615">
    <property type="entry name" value="HNH_nuc"/>
</dbReference>
<feature type="domain" description="HNH endonuclease 5" evidence="1">
    <location>
        <begin position="29"/>
        <end position="83"/>
    </location>
</feature>
<evidence type="ECO:0000259" key="1">
    <source>
        <dbReference type="Pfam" id="PF14279"/>
    </source>
</evidence>
<reference evidence="2" key="1">
    <citation type="journal article" date="2020" name="Nature">
        <title>Giant virus diversity and host interactions through global metagenomics.</title>
        <authorList>
            <person name="Schulz F."/>
            <person name="Roux S."/>
            <person name="Paez-Espino D."/>
            <person name="Jungbluth S."/>
            <person name="Walsh D.A."/>
            <person name="Denef V.J."/>
            <person name="McMahon K.D."/>
            <person name="Konstantinidis K.T."/>
            <person name="Eloe-Fadrosh E.A."/>
            <person name="Kyrpides N.C."/>
            <person name="Woyke T."/>
        </authorList>
    </citation>
    <scope>NUCLEOTIDE SEQUENCE</scope>
    <source>
        <strain evidence="2">GVMAG-M-3300023179-150</strain>
    </source>
</reference>
<dbReference type="Pfam" id="PF14279">
    <property type="entry name" value="HNH_5"/>
    <property type="match status" value="1"/>
</dbReference>
<dbReference type="EMBL" id="MN739749">
    <property type="protein sequence ID" value="QHT24809.1"/>
    <property type="molecule type" value="Genomic_DNA"/>
</dbReference>
<dbReference type="InterPro" id="IPR029471">
    <property type="entry name" value="HNH_5"/>
</dbReference>
<dbReference type="Gene3D" id="1.10.30.50">
    <property type="match status" value="1"/>
</dbReference>
<evidence type="ECO:0000313" key="2">
    <source>
        <dbReference type="EMBL" id="QHT24809.1"/>
    </source>
</evidence>
<accession>A0A6C0E974</accession>
<organism evidence="2">
    <name type="scientific">viral metagenome</name>
    <dbReference type="NCBI Taxonomy" id="1070528"/>
    <lineage>
        <taxon>unclassified sequences</taxon>
        <taxon>metagenomes</taxon>
        <taxon>organismal metagenomes</taxon>
    </lineage>
</organism>